<keyword evidence="2" id="KW-1185">Reference proteome</keyword>
<dbReference type="Proteomes" id="UP001434883">
    <property type="component" value="Unassembled WGS sequence"/>
</dbReference>
<evidence type="ECO:0000313" key="1">
    <source>
        <dbReference type="EMBL" id="MEQ2204453.1"/>
    </source>
</evidence>
<sequence length="82" mass="8855">MNLIYHGNCQLQPVSTAEGGVRNPAVFGAIVTYIRDILNVFGIDLLPSKVRTIMYTSCRGGGASLFQKRSPSIRTLPSGLSE</sequence>
<name>A0ABV0R8I5_9TELE</name>
<comment type="caution">
    <text evidence="1">The sequence shown here is derived from an EMBL/GenBank/DDBJ whole genome shotgun (WGS) entry which is preliminary data.</text>
</comment>
<gene>
    <name evidence="1" type="ORF">XENOCAPTIV_013443</name>
</gene>
<dbReference type="EMBL" id="JAHRIN010036412">
    <property type="protein sequence ID" value="MEQ2204453.1"/>
    <property type="molecule type" value="Genomic_DNA"/>
</dbReference>
<evidence type="ECO:0000313" key="2">
    <source>
        <dbReference type="Proteomes" id="UP001434883"/>
    </source>
</evidence>
<proteinExistence type="predicted"/>
<protein>
    <submittedName>
        <fullName evidence="1">Uncharacterized protein</fullName>
    </submittedName>
</protein>
<accession>A0ABV0R8I5</accession>
<organism evidence="1 2">
    <name type="scientific">Xenoophorus captivus</name>
    <dbReference type="NCBI Taxonomy" id="1517983"/>
    <lineage>
        <taxon>Eukaryota</taxon>
        <taxon>Metazoa</taxon>
        <taxon>Chordata</taxon>
        <taxon>Craniata</taxon>
        <taxon>Vertebrata</taxon>
        <taxon>Euteleostomi</taxon>
        <taxon>Actinopterygii</taxon>
        <taxon>Neopterygii</taxon>
        <taxon>Teleostei</taxon>
        <taxon>Neoteleostei</taxon>
        <taxon>Acanthomorphata</taxon>
        <taxon>Ovalentaria</taxon>
        <taxon>Atherinomorphae</taxon>
        <taxon>Cyprinodontiformes</taxon>
        <taxon>Goodeidae</taxon>
        <taxon>Xenoophorus</taxon>
    </lineage>
</organism>
<reference evidence="1 2" key="1">
    <citation type="submission" date="2021-06" db="EMBL/GenBank/DDBJ databases">
        <authorList>
            <person name="Palmer J.M."/>
        </authorList>
    </citation>
    <scope>NUCLEOTIDE SEQUENCE [LARGE SCALE GENOMIC DNA]</scope>
    <source>
        <strain evidence="1 2">XC_2019</strain>
        <tissue evidence="1">Muscle</tissue>
    </source>
</reference>